<dbReference type="InterPro" id="IPR039424">
    <property type="entry name" value="SBP_5"/>
</dbReference>
<dbReference type="EMBL" id="JBGFSN010000004">
    <property type="protein sequence ID" value="MFH8134931.1"/>
    <property type="molecule type" value="Genomic_DNA"/>
</dbReference>
<accession>A0ABW7Q030</accession>
<dbReference type="RefSeq" id="WP_397215150.1">
    <property type="nucleotide sequence ID" value="NZ_JBGFSN010000004.1"/>
</dbReference>
<comment type="caution">
    <text evidence="2">The sequence shown here is derived from an EMBL/GenBank/DDBJ whole genome shotgun (WGS) entry which is preliminary data.</text>
</comment>
<protein>
    <submittedName>
        <fullName evidence="2">ABC transporter substrate-binding protein</fullName>
    </submittedName>
</protein>
<dbReference type="PANTHER" id="PTHR30290">
    <property type="entry name" value="PERIPLASMIC BINDING COMPONENT OF ABC TRANSPORTER"/>
    <property type="match status" value="1"/>
</dbReference>
<gene>
    <name evidence="2" type="ORF">ABU178_12210</name>
</gene>
<feature type="domain" description="Solute-binding protein family 5" evidence="1">
    <location>
        <begin position="105"/>
        <end position="432"/>
    </location>
</feature>
<evidence type="ECO:0000313" key="3">
    <source>
        <dbReference type="Proteomes" id="UP001611251"/>
    </source>
</evidence>
<proteinExistence type="predicted"/>
<dbReference type="InterPro" id="IPR030678">
    <property type="entry name" value="Peptide/Ni-bd"/>
</dbReference>
<reference evidence="2 3" key="1">
    <citation type="submission" date="2024-08" db="EMBL/GenBank/DDBJ databases">
        <title>Pantoea ronii - a newly identified human opportunistic pathogen.</title>
        <authorList>
            <person name="Keidar-Friedman D."/>
            <person name="Sorek N."/>
            <person name="Leshin-Carmel D."/>
            <person name="Tsur A."/>
            <person name="Amsalem M."/>
            <person name="Tolkach D."/>
            <person name="Brosh-Nissimov T."/>
        </authorList>
    </citation>
    <scope>NUCLEOTIDE SEQUENCE [LARGE SCALE GENOMIC DNA]</scope>
    <source>
        <strain evidence="2 3">AA23256</strain>
    </source>
</reference>
<dbReference type="InterPro" id="IPR000914">
    <property type="entry name" value="SBP_5_dom"/>
</dbReference>
<dbReference type="Pfam" id="PF00496">
    <property type="entry name" value="SBP_bac_5"/>
    <property type="match status" value="1"/>
</dbReference>
<dbReference type="Proteomes" id="UP001611251">
    <property type="component" value="Unassembled WGS sequence"/>
</dbReference>
<evidence type="ECO:0000259" key="1">
    <source>
        <dbReference type="Pfam" id="PF00496"/>
    </source>
</evidence>
<dbReference type="CDD" id="cd08503">
    <property type="entry name" value="PBP2_NikA_DppA_OppA_like_17"/>
    <property type="match status" value="1"/>
</dbReference>
<dbReference type="Gene3D" id="3.90.76.10">
    <property type="entry name" value="Dipeptide-binding Protein, Domain 1"/>
    <property type="match status" value="1"/>
</dbReference>
<dbReference type="Gene3D" id="3.40.190.10">
    <property type="entry name" value="Periplasmic binding protein-like II"/>
    <property type="match status" value="1"/>
</dbReference>
<dbReference type="PIRSF" id="PIRSF002741">
    <property type="entry name" value="MppA"/>
    <property type="match status" value="1"/>
</dbReference>
<dbReference type="Gene3D" id="3.10.105.10">
    <property type="entry name" value="Dipeptide-binding Protein, Domain 3"/>
    <property type="match status" value="1"/>
</dbReference>
<organism evidence="2 3">
    <name type="scientific">Pantoea osteomyelitidis</name>
    <dbReference type="NCBI Taxonomy" id="3230026"/>
    <lineage>
        <taxon>Bacteria</taxon>
        <taxon>Pseudomonadati</taxon>
        <taxon>Pseudomonadota</taxon>
        <taxon>Gammaproteobacteria</taxon>
        <taxon>Enterobacterales</taxon>
        <taxon>Erwiniaceae</taxon>
        <taxon>Pantoea</taxon>
    </lineage>
</organism>
<keyword evidence="3" id="KW-1185">Reference proteome</keyword>
<sequence length="534" mass="58811">MSKFRKEFGAVNPTLTQAISEKKLSRRSIMKLLSAGAVMSSGLIGFPALSFAADTPVKGGKLRAAMSNASATDTLDPAKGNNSGDYTRQYMFYNGLTELDKSLMVQPALAESVESADGVTWRVVLRKGVTFHDGKPFTSQDVVYSLSRHKDPAVASNAFKLAEQMTTIKALSDSEVQIVLSQANFDLPYMLATSPFLIIQDGTKSFTKAVGTGPYICKEFSPGTRSVGTRNPNYFKPGLPHLDEVELLGVTDQAARVNALMSGDLHIVSTLSATDCKRIKATHDFALLESKSGMYTNLIIRTDIKPGSNKDFVLAMKYLQPREMLVKTVLQGYGDVANDTPVPPWHPLYNHELKPRPLDVEKAKFYIQKAGMNGATVEIITTPNIEGAVEGGQLIQQVARGAGINFKVRRVPYDGYWSTHWTKDPVGYGSINPRPTLDMLFSQFYLSSAPNNESGWKNDQFDQLVVAARGERDQGKRKQMYGDMQKLIYDHCGTLIPTFISSTDGYSKKVGGVEAWPSGMMMGYRFHEFAWLNA</sequence>
<dbReference type="SUPFAM" id="SSF53850">
    <property type="entry name" value="Periplasmic binding protein-like II"/>
    <property type="match status" value="1"/>
</dbReference>
<evidence type="ECO:0000313" key="2">
    <source>
        <dbReference type="EMBL" id="MFH8134931.1"/>
    </source>
</evidence>
<name>A0ABW7Q030_9GAMM</name>